<dbReference type="EMBL" id="JACIEF010000002">
    <property type="protein sequence ID" value="MBB4107422.1"/>
    <property type="molecule type" value="Genomic_DNA"/>
</dbReference>
<evidence type="ECO:0000313" key="5">
    <source>
        <dbReference type="Proteomes" id="UP000642938"/>
    </source>
</evidence>
<evidence type="ECO:0008006" key="6">
    <source>
        <dbReference type="Google" id="ProtNLM"/>
    </source>
</evidence>
<evidence type="ECO:0000313" key="4">
    <source>
        <dbReference type="Proteomes" id="UP000532273"/>
    </source>
</evidence>
<keyword evidence="1" id="KW-0812">Transmembrane</keyword>
<reference evidence="3 4" key="3">
    <citation type="submission" date="2020-08" db="EMBL/GenBank/DDBJ databases">
        <title>Genomic Encyclopedia of Type Strains, Phase IV (KMG-IV): sequencing the most valuable type-strain genomes for metagenomic binning, comparative biology and taxonomic classification.</title>
        <authorList>
            <person name="Goeker M."/>
        </authorList>
    </citation>
    <scope>NUCLEOTIDE SEQUENCE [LARGE SCALE GENOMIC DNA]</scope>
    <source>
        <strain evidence="3 4">DSM 100774</strain>
    </source>
</reference>
<dbReference type="AlphaFoldDB" id="A0A7W6P4W4"/>
<accession>A0A7W6P4W4</accession>
<keyword evidence="5" id="KW-1185">Reference proteome</keyword>
<feature type="transmembrane region" description="Helical" evidence="1">
    <location>
        <begin position="21"/>
        <end position="40"/>
    </location>
</feature>
<evidence type="ECO:0000313" key="2">
    <source>
        <dbReference type="EMBL" id="GGG99395.1"/>
    </source>
</evidence>
<keyword evidence="1" id="KW-0472">Membrane</keyword>
<reference evidence="2" key="4">
    <citation type="submission" date="2024-05" db="EMBL/GenBank/DDBJ databases">
        <authorList>
            <person name="Sun Q."/>
            <person name="Zhou Y."/>
        </authorList>
    </citation>
    <scope>NUCLEOTIDE SEQUENCE</scope>
    <source>
        <strain evidence="2">CGMCC 1.15287</strain>
    </source>
</reference>
<dbReference type="Proteomes" id="UP000642938">
    <property type="component" value="Unassembled WGS sequence"/>
</dbReference>
<reference evidence="2" key="1">
    <citation type="journal article" date="2014" name="Int. J. Syst. Evol. Microbiol.">
        <title>Complete genome of a new Firmicutes species belonging to the dominant human colonic microbiota ('Ruminococcus bicirculans') reveals two chromosomes and a selective capacity to utilize plant glucans.</title>
        <authorList>
            <consortium name="NISC Comparative Sequencing Program"/>
            <person name="Wegmann U."/>
            <person name="Louis P."/>
            <person name="Goesmann A."/>
            <person name="Henrissat B."/>
            <person name="Duncan S.H."/>
            <person name="Flint H.J."/>
        </authorList>
    </citation>
    <scope>NUCLEOTIDE SEQUENCE</scope>
    <source>
        <strain evidence="2">CGMCC 1.15287</strain>
    </source>
</reference>
<reference evidence="5" key="2">
    <citation type="journal article" date="2019" name="Int. J. Syst. Evol. Microbiol.">
        <title>The Global Catalogue of Microorganisms (GCM) 10K type strain sequencing project: providing services to taxonomists for standard genome sequencing and annotation.</title>
        <authorList>
            <consortium name="The Broad Institute Genomics Platform"/>
            <consortium name="The Broad Institute Genome Sequencing Center for Infectious Disease"/>
            <person name="Wu L."/>
            <person name="Ma J."/>
        </authorList>
    </citation>
    <scope>NUCLEOTIDE SEQUENCE [LARGE SCALE GENOMIC DNA]</scope>
    <source>
        <strain evidence="5">CGMCC 1.15287</strain>
    </source>
</reference>
<evidence type="ECO:0000313" key="3">
    <source>
        <dbReference type="EMBL" id="MBB4107422.1"/>
    </source>
</evidence>
<keyword evidence="1" id="KW-1133">Transmembrane helix</keyword>
<feature type="transmembrane region" description="Helical" evidence="1">
    <location>
        <begin position="46"/>
        <end position="64"/>
    </location>
</feature>
<proteinExistence type="predicted"/>
<dbReference type="Proteomes" id="UP000532273">
    <property type="component" value="Unassembled WGS sequence"/>
</dbReference>
<evidence type="ECO:0000256" key="1">
    <source>
        <dbReference type="SAM" id="Phobius"/>
    </source>
</evidence>
<dbReference type="RefSeq" id="WP_183761398.1">
    <property type="nucleotide sequence ID" value="NZ_BMHZ01000001.1"/>
</dbReference>
<protein>
    <recommendedName>
        <fullName evidence="6">Redox-active disulfide protein 2</fullName>
    </recommendedName>
</protein>
<name>A0A7W6P4W4_9SPHI</name>
<gene>
    <name evidence="2" type="ORF">GCM10007422_12240</name>
    <name evidence="3" type="ORF">GGQ60_001403</name>
</gene>
<comment type="caution">
    <text evidence="3">The sequence shown here is derived from an EMBL/GenBank/DDBJ whole genome shotgun (WGS) entry which is preliminary data.</text>
</comment>
<sequence>MKKWSELSLEELNKTSSKLKGVLIGFIILGVLIALALIFLKAKPVLFIPVMVLPITWVPVYGTLKSVNDEIRLRNSPDVNQ</sequence>
<dbReference type="EMBL" id="BMHZ01000001">
    <property type="protein sequence ID" value="GGG99395.1"/>
    <property type="molecule type" value="Genomic_DNA"/>
</dbReference>
<organism evidence="3 4">
    <name type="scientific">Pedobacter zeae</name>
    <dbReference type="NCBI Taxonomy" id="1737356"/>
    <lineage>
        <taxon>Bacteria</taxon>
        <taxon>Pseudomonadati</taxon>
        <taxon>Bacteroidota</taxon>
        <taxon>Sphingobacteriia</taxon>
        <taxon>Sphingobacteriales</taxon>
        <taxon>Sphingobacteriaceae</taxon>
        <taxon>Pedobacter</taxon>
    </lineage>
</organism>